<evidence type="ECO:0000256" key="1">
    <source>
        <dbReference type="ARBA" id="ARBA00004123"/>
    </source>
</evidence>
<evidence type="ECO:0000256" key="2">
    <source>
        <dbReference type="ARBA" id="ARBA00022448"/>
    </source>
</evidence>
<keyword evidence="2" id="KW-0813">Transport</keyword>
<dbReference type="PANTHER" id="PTHR13000:SF0">
    <property type="entry name" value="NUCLEOPORIN P54"/>
    <property type="match status" value="1"/>
</dbReference>
<organism evidence="6">
    <name type="scientific">Graphocephala atropunctata</name>
    <dbReference type="NCBI Taxonomy" id="36148"/>
    <lineage>
        <taxon>Eukaryota</taxon>
        <taxon>Metazoa</taxon>
        <taxon>Ecdysozoa</taxon>
        <taxon>Arthropoda</taxon>
        <taxon>Hexapoda</taxon>
        <taxon>Insecta</taxon>
        <taxon>Pterygota</taxon>
        <taxon>Neoptera</taxon>
        <taxon>Paraneoptera</taxon>
        <taxon>Hemiptera</taxon>
        <taxon>Auchenorrhyncha</taxon>
        <taxon>Membracoidea</taxon>
        <taxon>Cicadellidae</taxon>
        <taxon>Cicadellinae</taxon>
        <taxon>Cicadellini</taxon>
        <taxon>Graphocephala</taxon>
    </lineage>
</organism>
<feature type="domain" description="Nucleoporin Nup54 alpha-helical" evidence="5">
    <location>
        <begin position="371"/>
        <end position="416"/>
    </location>
</feature>
<dbReference type="InterPro" id="IPR025712">
    <property type="entry name" value="Nup54_alpha-helical_dom"/>
</dbReference>
<dbReference type="GO" id="GO:0044613">
    <property type="term" value="C:nuclear pore central transport channel"/>
    <property type="evidence" value="ECO:0007669"/>
    <property type="project" value="TreeGrafter"/>
</dbReference>
<evidence type="ECO:0000256" key="4">
    <source>
        <dbReference type="SAM" id="MobiDB-lite"/>
    </source>
</evidence>
<evidence type="ECO:0000313" key="6">
    <source>
        <dbReference type="EMBL" id="JAT32838.1"/>
    </source>
</evidence>
<feature type="non-terminal residue" evidence="6">
    <location>
        <position position="417"/>
    </location>
</feature>
<gene>
    <name evidence="6" type="ORF">g.5478</name>
</gene>
<sequence length="417" mass="44267">MAFNVSSTSVFGGQATSTPFGATSTPANKSIFGQSNITFGTPQGIGTTPSFSLGSTPTPATGFGFSTTAPTSTSLGGFGGLGTAATTSTFSGFGGFGGFGTTATTSAAPSFGFGTGTTTATQPLFSGFGQNQSLSTNTGFGGFGGFGNKPLGTQQPTSTFTGFGQTSGLGSFGQAQPQQSQQTAQHPLEAIYRSVLQCNIFNDERDQVVASWNLLQALWGVGKGYYDRNLPPAEYTPENPLCRFKAVGYSRKPNTEAKDGIVSLVIKKKESDIRNEEAQLISSINNILGNKPNLTTTIEAIKAMSDEKSQVLFYIQEKAANGVTKRVQNTEVVTYLRTQGPSQTLTNMGVENVFCFQGPDQDQVKEYLENPPSGIDSRLWKQAQLDNPDPEKLLPVPIVGFSDIRWRAKCQENETKV</sequence>
<dbReference type="EMBL" id="GEBQ01007139">
    <property type="protein sequence ID" value="JAT32838.1"/>
    <property type="molecule type" value="Transcribed_RNA"/>
</dbReference>
<dbReference type="GO" id="GO:0017056">
    <property type="term" value="F:structural constituent of nuclear pore"/>
    <property type="evidence" value="ECO:0007669"/>
    <property type="project" value="TreeGrafter"/>
</dbReference>
<dbReference type="GO" id="GO:0036228">
    <property type="term" value="P:protein localization to nuclear inner membrane"/>
    <property type="evidence" value="ECO:0007669"/>
    <property type="project" value="TreeGrafter"/>
</dbReference>
<dbReference type="GO" id="GO:0006607">
    <property type="term" value="P:NLS-bearing protein import into nucleus"/>
    <property type="evidence" value="ECO:0007669"/>
    <property type="project" value="TreeGrafter"/>
</dbReference>
<evidence type="ECO:0000256" key="3">
    <source>
        <dbReference type="ARBA" id="ARBA00023242"/>
    </source>
</evidence>
<accession>A0A1B6MA90</accession>
<dbReference type="Pfam" id="PF13874">
    <property type="entry name" value="Nup54"/>
    <property type="match status" value="1"/>
</dbReference>
<protein>
    <recommendedName>
        <fullName evidence="5">Nucleoporin Nup54 alpha-helical domain-containing protein</fullName>
    </recommendedName>
</protein>
<reference evidence="6" key="1">
    <citation type="submission" date="2015-11" db="EMBL/GenBank/DDBJ databases">
        <title>De novo transcriptome assembly of four potential Pierce s Disease insect vectors from Arizona vineyards.</title>
        <authorList>
            <person name="Tassone E.E."/>
        </authorList>
    </citation>
    <scope>NUCLEOTIDE SEQUENCE</scope>
</reference>
<evidence type="ECO:0000259" key="5">
    <source>
        <dbReference type="Pfam" id="PF13874"/>
    </source>
</evidence>
<dbReference type="AlphaFoldDB" id="A0A1B6MA90"/>
<dbReference type="InterPro" id="IPR024864">
    <property type="entry name" value="Nup54/Nup57/Nup44"/>
</dbReference>
<comment type="subcellular location">
    <subcellularLocation>
        <location evidence="1">Nucleus</location>
    </subcellularLocation>
</comment>
<dbReference type="GO" id="GO:0006999">
    <property type="term" value="P:nuclear pore organization"/>
    <property type="evidence" value="ECO:0007669"/>
    <property type="project" value="TreeGrafter"/>
</dbReference>
<keyword evidence="3" id="KW-0539">Nucleus</keyword>
<name>A0A1B6MA90_9HEMI</name>
<proteinExistence type="predicted"/>
<dbReference type="PANTHER" id="PTHR13000">
    <property type="entry name" value="NUCLEOPORIN P54"/>
    <property type="match status" value="1"/>
</dbReference>
<feature type="region of interest" description="Disordered" evidence="4">
    <location>
        <begin position="46"/>
        <end position="67"/>
    </location>
</feature>